<accession>A0ABW4DW52</accession>
<gene>
    <name evidence="2" type="ORF">ACFQ5P_07845</name>
</gene>
<proteinExistence type="predicted"/>
<feature type="region of interest" description="Disordered" evidence="1">
    <location>
        <begin position="1"/>
        <end position="107"/>
    </location>
</feature>
<organism evidence="2 3">
    <name type="scientific">Paracoccus nototheniae</name>
    <dbReference type="NCBI Taxonomy" id="2489002"/>
    <lineage>
        <taxon>Bacteria</taxon>
        <taxon>Pseudomonadati</taxon>
        <taxon>Pseudomonadota</taxon>
        <taxon>Alphaproteobacteria</taxon>
        <taxon>Rhodobacterales</taxon>
        <taxon>Paracoccaceae</taxon>
        <taxon>Paracoccus</taxon>
    </lineage>
</organism>
<keyword evidence="3" id="KW-1185">Reference proteome</keyword>
<dbReference type="Proteomes" id="UP001597302">
    <property type="component" value="Unassembled WGS sequence"/>
</dbReference>
<dbReference type="InterPro" id="IPR021327">
    <property type="entry name" value="DUF2934"/>
</dbReference>
<feature type="compositionally biased region" description="Basic and acidic residues" evidence="1">
    <location>
        <begin position="1"/>
        <end position="42"/>
    </location>
</feature>
<sequence length="107" mass="11217">MMDDHTTPNDRNDAIRARAHEIWETEGRPEGHEADHWARAEAELFGPATGGSATDSSAAAESTPAESASDPDSASEMLGQNELGAAPSEKPAPAPKARKPRRKAAGS</sequence>
<evidence type="ECO:0000313" key="2">
    <source>
        <dbReference type="EMBL" id="MFD1481203.1"/>
    </source>
</evidence>
<reference evidence="3" key="1">
    <citation type="journal article" date="2019" name="Int. J. Syst. Evol. Microbiol.">
        <title>The Global Catalogue of Microorganisms (GCM) 10K type strain sequencing project: providing services to taxonomists for standard genome sequencing and annotation.</title>
        <authorList>
            <consortium name="The Broad Institute Genomics Platform"/>
            <consortium name="The Broad Institute Genome Sequencing Center for Infectious Disease"/>
            <person name="Wu L."/>
            <person name="Ma J."/>
        </authorList>
    </citation>
    <scope>NUCLEOTIDE SEQUENCE [LARGE SCALE GENOMIC DNA]</scope>
    <source>
        <strain evidence="3">CCM 8875</strain>
    </source>
</reference>
<evidence type="ECO:0000256" key="1">
    <source>
        <dbReference type="SAM" id="MobiDB-lite"/>
    </source>
</evidence>
<name>A0ABW4DW52_9RHOB</name>
<protein>
    <submittedName>
        <fullName evidence="2">DUF2934 domain-containing protein</fullName>
    </submittedName>
</protein>
<feature type="compositionally biased region" description="Low complexity" evidence="1">
    <location>
        <begin position="46"/>
        <end position="76"/>
    </location>
</feature>
<evidence type="ECO:0000313" key="3">
    <source>
        <dbReference type="Proteomes" id="UP001597302"/>
    </source>
</evidence>
<comment type="caution">
    <text evidence="2">The sequence shown here is derived from an EMBL/GenBank/DDBJ whole genome shotgun (WGS) entry which is preliminary data.</text>
</comment>
<feature type="compositionally biased region" description="Basic residues" evidence="1">
    <location>
        <begin position="96"/>
        <end position="107"/>
    </location>
</feature>
<dbReference type="RefSeq" id="WP_131576230.1">
    <property type="nucleotide sequence ID" value="NZ_CBCSAJ010000002.1"/>
</dbReference>
<dbReference type="EMBL" id="JBHTOQ010000018">
    <property type="protein sequence ID" value="MFD1481203.1"/>
    <property type="molecule type" value="Genomic_DNA"/>
</dbReference>
<dbReference type="Pfam" id="PF11154">
    <property type="entry name" value="DUF2934"/>
    <property type="match status" value="1"/>
</dbReference>